<organism evidence="1 2">
    <name type="scientific">Cyclotella cryptica</name>
    <dbReference type="NCBI Taxonomy" id="29204"/>
    <lineage>
        <taxon>Eukaryota</taxon>
        <taxon>Sar</taxon>
        <taxon>Stramenopiles</taxon>
        <taxon>Ochrophyta</taxon>
        <taxon>Bacillariophyta</taxon>
        <taxon>Coscinodiscophyceae</taxon>
        <taxon>Thalassiosirophycidae</taxon>
        <taxon>Stephanodiscales</taxon>
        <taxon>Stephanodiscaceae</taxon>
        <taxon>Cyclotella</taxon>
    </lineage>
</organism>
<dbReference type="Proteomes" id="UP001516023">
    <property type="component" value="Unassembled WGS sequence"/>
</dbReference>
<comment type="caution">
    <text evidence="1">The sequence shown here is derived from an EMBL/GenBank/DDBJ whole genome shotgun (WGS) entry which is preliminary data.</text>
</comment>
<proteinExistence type="predicted"/>
<protein>
    <submittedName>
        <fullName evidence="1">Uncharacterized protein</fullName>
    </submittedName>
</protein>
<dbReference type="EMBL" id="JABMIG020000330">
    <property type="protein sequence ID" value="KAL3781051.1"/>
    <property type="molecule type" value="Genomic_DNA"/>
</dbReference>
<accession>A0ABD3P0R2</accession>
<name>A0ABD3P0R2_9STRA</name>
<keyword evidence="2" id="KW-1185">Reference proteome</keyword>
<dbReference type="InterPro" id="IPR000037">
    <property type="entry name" value="SsrA-bd_prot"/>
</dbReference>
<sequence>PYPESFSLTQTIPYEYPVPLIETRHSGRILPTRGTTRSTQIIAKVGQAYWSDQNKVKFEMGLCRGKDLRDKRDDIQKREGKREADRMIKNFNFDSTNTLTIKDYSLWMVHSKAL</sequence>
<reference evidence="1 2" key="1">
    <citation type="journal article" date="2020" name="G3 (Bethesda)">
        <title>Improved Reference Genome for Cyclotella cryptica CCMP332, a Model for Cell Wall Morphogenesis, Salinity Adaptation, and Lipid Production in Diatoms (Bacillariophyta).</title>
        <authorList>
            <person name="Roberts W.R."/>
            <person name="Downey K.M."/>
            <person name="Ruck E.C."/>
            <person name="Traller J.C."/>
            <person name="Alverson A.J."/>
        </authorList>
    </citation>
    <scope>NUCLEOTIDE SEQUENCE [LARGE SCALE GENOMIC DNA]</scope>
    <source>
        <strain evidence="1 2">CCMP332</strain>
    </source>
</reference>
<gene>
    <name evidence="1" type="ORF">HJC23_012835</name>
</gene>
<feature type="non-terminal residue" evidence="1">
    <location>
        <position position="1"/>
    </location>
</feature>
<evidence type="ECO:0000313" key="1">
    <source>
        <dbReference type="EMBL" id="KAL3781051.1"/>
    </source>
</evidence>
<evidence type="ECO:0000313" key="2">
    <source>
        <dbReference type="Proteomes" id="UP001516023"/>
    </source>
</evidence>
<dbReference type="Pfam" id="PF01668">
    <property type="entry name" value="SmpB"/>
    <property type="match status" value="1"/>
</dbReference>
<dbReference type="AlphaFoldDB" id="A0ABD3P0R2"/>